<dbReference type="AlphaFoldDB" id="A0A4Y2DC90"/>
<dbReference type="Proteomes" id="UP000499080">
    <property type="component" value="Unassembled WGS sequence"/>
</dbReference>
<dbReference type="Pfam" id="PF14529">
    <property type="entry name" value="Exo_endo_phos_2"/>
    <property type="match status" value="1"/>
</dbReference>
<dbReference type="SUPFAM" id="SSF57756">
    <property type="entry name" value="Retrovirus zinc finger-like domains"/>
    <property type="match status" value="1"/>
</dbReference>
<proteinExistence type="predicted"/>
<feature type="domain" description="CCHC-type" evidence="2">
    <location>
        <begin position="169"/>
        <end position="184"/>
    </location>
</feature>
<keyword evidence="1" id="KW-0862">Zinc</keyword>
<dbReference type="InterPro" id="IPR005135">
    <property type="entry name" value="Endo/exonuclease/phosphatase"/>
</dbReference>
<evidence type="ECO:0000313" key="3">
    <source>
        <dbReference type="EMBL" id="GBM13484.1"/>
    </source>
</evidence>
<dbReference type="OrthoDB" id="6513510at2759"/>
<dbReference type="Gene3D" id="3.60.10.10">
    <property type="entry name" value="Endonuclease/exonuclease/phosphatase"/>
    <property type="match status" value="1"/>
</dbReference>
<organism evidence="3 4">
    <name type="scientific">Araneus ventricosus</name>
    <name type="common">Orbweaver spider</name>
    <name type="synonym">Epeira ventricosa</name>
    <dbReference type="NCBI Taxonomy" id="182803"/>
    <lineage>
        <taxon>Eukaryota</taxon>
        <taxon>Metazoa</taxon>
        <taxon>Ecdysozoa</taxon>
        <taxon>Arthropoda</taxon>
        <taxon>Chelicerata</taxon>
        <taxon>Arachnida</taxon>
        <taxon>Araneae</taxon>
        <taxon>Araneomorphae</taxon>
        <taxon>Entelegynae</taxon>
        <taxon>Araneoidea</taxon>
        <taxon>Araneidae</taxon>
        <taxon>Araneus</taxon>
    </lineage>
</organism>
<protein>
    <recommendedName>
        <fullName evidence="2">CCHC-type domain-containing protein</fullName>
    </recommendedName>
</protein>
<comment type="caution">
    <text evidence="3">The sequence shown here is derived from an EMBL/GenBank/DDBJ whole genome shotgun (WGS) entry which is preliminary data.</text>
</comment>
<keyword evidence="1" id="KW-0863">Zinc-finger</keyword>
<name>A0A4Y2DC90_ARAVE</name>
<evidence type="ECO:0000256" key="1">
    <source>
        <dbReference type="PROSITE-ProRule" id="PRU00047"/>
    </source>
</evidence>
<reference evidence="3 4" key="1">
    <citation type="journal article" date="2019" name="Sci. Rep.">
        <title>Orb-weaving spider Araneus ventricosus genome elucidates the spidroin gene catalogue.</title>
        <authorList>
            <person name="Kono N."/>
            <person name="Nakamura H."/>
            <person name="Ohtoshi R."/>
            <person name="Moran D.A.P."/>
            <person name="Shinohara A."/>
            <person name="Yoshida Y."/>
            <person name="Fujiwara M."/>
            <person name="Mori M."/>
            <person name="Tomita M."/>
            <person name="Arakawa K."/>
        </authorList>
    </citation>
    <scope>NUCLEOTIDE SEQUENCE [LARGE SCALE GENOMIC DNA]</scope>
</reference>
<evidence type="ECO:0000259" key="2">
    <source>
        <dbReference type="PROSITE" id="PS50158"/>
    </source>
</evidence>
<dbReference type="GO" id="GO:0003824">
    <property type="term" value="F:catalytic activity"/>
    <property type="evidence" value="ECO:0007669"/>
    <property type="project" value="InterPro"/>
</dbReference>
<dbReference type="SUPFAM" id="SSF56219">
    <property type="entry name" value="DNase I-like"/>
    <property type="match status" value="1"/>
</dbReference>
<dbReference type="SMART" id="SM00343">
    <property type="entry name" value="ZnF_C2HC"/>
    <property type="match status" value="2"/>
</dbReference>
<keyword evidence="1" id="KW-0479">Metal-binding</keyword>
<evidence type="ECO:0000313" key="4">
    <source>
        <dbReference type="Proteomes" id="UP000499080"/>
    </source>
</evidence>
<keyword evidence="4" id="KW-1185">Reference proteome</keyword>
<dbReference type="InterPro" id="IPR036691">
    <property type="entry name" value="Endo/exonu/phosph_ase_sf"/>
</dbReference>
<dbReference type="EMBL" id="BGPR01000328">
    <property type="protein sequence ID" value="GBM13484.1"/>
    <property type="molecule type" value="Genomic_DNA"/>
</dbReference>
<dbReference type="InterPro" id="IPR001878">
    <property type="entry name" value="Znf_CCHC"/>
</dbReference>
<sequence length="536" mass="58896">MPRAGNCLPLLGSVVGGAVGTRIFIFLCMGRRKVYPLTLSASVGEIKTTRKLRSGDLLVEVSSPKQAKQIIKLKSLSNIPISAQSHGTLNSSKGVISVGELFNDTVEHILEELRPQSVKQVQRISIRRDGKLIPTKHLILTFSKPKLPQHIMAGYIRCPVRPYIPNPLRCYKCQRFGHSKPNCRGSLTCARCAVTGHESNDCTAKEKCVNCKGDHPSFSCSCPSWKMEKAVVTLKFKNNISYPEARNLVKARISPAGTSYVSVLKQPLVNNETQTIGILICAHCSAADNQSNLATLSTDTDSDLIASPIKGKHPKRKNNKALTLKCVKQGTVPTPSGGVCILTSNSYPSSPLSLRTPLQAVAVQVHIRTLVTVCCIYLPSHDVISLDDLNALVDQLPAPFLLIGDFNGHSTLWGSDCTNSCGRQIEQFISDNCLCLLNENEKTYFHEPTRTFHCLDLAICSPSLLPMLNFRVGGDLYNSDHFPLEDSYADSACVTQRPQRYLFQRADWAAFRQLAVITETMVVSNDIDEAIKTVTD</sequence>
<dbReference type="GO" id="GO:0003676">
    <property type="term" value="F:nucleic acid binding"/>
    <property type="evidence" value="ECO:0007669"/>
    <property type="project" value="InterPro"/>
</dbReference>
<accession>A0A4Y2DC90</accession>
<dbReference type="Gene3D" id="4.10.60.10">
    <property type="entry name" value="Zinc finger, CCHC-type"/>
    <property type="match status" value="1"/>
</dbReference>
<dbReference type="PANTHER" id="PTHR33273:SF4">
    <property type="entry name" value="ENDONUCLEASE_EXONUCLEASE_PHOSPHATASE DOMAIN-CONTAINING PROTEIN"/>
    <property type="match status" value="1"/>
</dbReference>
<gene>
    <name evidence="3" type="ORF">AVEN_40420_1</name>
</gene>
<dbReference type="GO" id="GO:0008270">
    <property type="term" value="F:zinc ion binding"/>
    <property type="evidence" value="ECO:0007669"/>
    <property type="project" value="UniProtKB-KW"/>
</dbReference>
<dbReference type="PANTHER" id="PTHR33273">
    <property type="entry name" value="DOMAIN-CONTAINING PROTEIN, PUTATIVE-RELATED"/>
    <property type="match status" value="1"/>
</dbReference>
<dbReference type="PROSITE" id="PS50158">
    <property type="entry name" value="ZF_CCHC"/>
    <property type="match status" value="1"/>
</dbReference>
<dbReference type="InterPro" id="IPR036875">
    <property type="entry name" value="Znf_CCHC_sf"/>
</dbReference>